<dbReference type="InterPro" id="IPR041912">
    <property type="entry name" value="Euk_PheOH_cat"/>
</dbReference>
<dbReference type="GeneTree" id="ENSGT00950000182885"/>
<reference evidence="13" key="1">
    <citation type="submission" date="2024-01" db="EMBL/GenBank/DDBJ databases">
        <title>GRCr8: a new rat reference genome assembly contstructed from accurate long reads and long range scaffolding.</title>
        <authorList>
            <person name="Doris P.A."/>
            <person name="Kalbfleisch T."/>
            <person name="Li K."/>
            <person name="Howe K."/>
            <person name="Wood J."/>
        </authorList>
    </citation>
    <scope>NUCLEOTIDE SEQUENCE [LARGE SCALE GENOMIC DNA]</scope>
    <source>
        <strain evidence="13">Brown Norway</strain>
    </source>
</reference>
<organism evidence="13 14">
    <name type="scientific">Rattus norvegicus</name>
    <name type="common">Rat</name>
    <dbReference type="NCBI Taxonomy" id="10116"/>
    <lineage>
        <taxon>Eukaryota</taxon>
        <taxon>Metazoa</taxon>
        <taxon>Chordata</taxon>
        <taxon>Craniata</taxon>
        <taxon>Vertebrata</taxon>
        <taxon>Euteleostomi</taxon>
        <taxon>Mammalia</taxon>
        <taxon>Eutheria</taxon>
        <taxon>Euarchontoglires</taxon>
        <taxon>Glires</taxon>
        <taxon>Rodentia</taxon>
        <taxon>Myomorpha</taxon>
        <taxon>Muroidea</taxon>
        <taxon>Muridae</taxon>
        <taxon>Murinae</taxon>
        <taxon>Rattus</taxon>
    </lineage>
</organism>
<evidence type="ECO:0000256" key="8">
    <source>
        <dbReference type="ARBA" id="ARBA00023033"/>
    </source>
</evidence>
<comment type="similarity">
    <text evidence="3">Belongs to the biopterin-dependent aromatic amino acid hydroxylase family.</text>
</comment>
<dbReference type="EC" id="1.14.16.1" evidence="4"/>
<dbReference type="PRINTS" id="PR00372">
    <property type="entry name" value="FYWHYDRXLASE"/>
</dbReference>
<comment type="pathway">
    <text evidence="2">Amino-acid degradation; L-phenylalanine degradation; acetoacetate and fumarate from L-phenylalanine: step 1/6.</text>
</comment>
<evidence type="ECO:0000256" key="6">
    <source>
        <dbReference type="ARBA" id="ARBA00023002"/>
    </source>
</evidence>
<evidence type="ECO:0000313" key="13">
    <source>
        <dbReference type="Ensembl" id="ENSRNOP00000101221.1"/>
    </source>
</evidence>
<dbReference type="InterPro" id="IPR036951">
    <property type="entry name" value="ArAA_hydroxylase_sf"/>
</dbReference>
<dbReference type="Pfam" id="PF00351">
    <property type="entry name" value="Biopterin_H"/>
    <property type="match status" value="1"/>
</dbReference>
<comment type="cofactor">
    <cofactor evidence="1">
        <name>Fe(2+)</name>
        <dbReference type="ChEBI" id="CHEBI:29033"/>
    </cofactor>
</comment>
<dbReference type="PROSITE" id="PS51410">
    <property type="entry name" value="BH4_AAA_HYDROXYL_2"/>
    <property type="match status" value="1"/>
</dbReference>
<feature type="domain" description="Biopterin-dependent aromatic amino acid hydroxylase family profile" evidence="11">
    <location>
        <begin position="91"/>
        <end position="418"/>
    </location>
</feature>
<dbReference type="SUPFAM" id="SSF55021">
    <property type="entry name" value="ACT-like"/>
    <property type="match status" value="1"/>
</dbReference>
<evidence type="ECO:0007829" key="15">
    <source>
        <dbReference type="PeptideAtlas" id="A0ABK0LA21"/>
    </source>
</evidence>
<keyword evidence="5" id="KW-0479">Metal-binding</keyword>
<sequence length="419" mass="48428">QQRRKETSYIEDNSNQNGAISLIFSLKEEVGALAKVLRLFEENDINLTHIESRPSRLNKDEYEFFTYLDKRSKPVLGSIIKSLRNDIGATVHELSRDKEKNTVPWFPRTIQELDRFANQILSYGAELDADHPGFKDPVYRARRKQFADIAYNYRHGQPIPRVEYTEEEKQTWGTVFRTLKALYKTHACYEHNHIFPLLEKYCGFREDNIPQLEDVSQFLQTCTGFRLRPVAGLLSSRDFLGGLAFRVFHCTQYIRHGSKPMYTPEPDICHELLGHVPLFSDRSFAQFSQIYWFTVEFGLCKEGDSIKAYGAGLLSSFGELQYCLSDKPKLLPLELEKIACQEYSVTEFQPLYYVAESFSDAKEKVRTFAATIPRPFSVRYDPYTQRVEVLDNTQQLKILADSINSEVGILCNALQKIKS</sequence>
<dbReference type="PANTHER" id="PTHR11473:SF24">
    <property type="entry name" value="PHENYLALANINE-4-HYDROXYLASE"/>
    <property type="match status" value="1"/>
</dbReference>
<proteinExistence type="evidence at protein level"/>
<reference evidence="13" key="3">
    <citation type="submission" date="2025-09" db="UniProtKB">
        <authorList>
            <consortium name="Ensembl"/>
        </authorList>
    </citation>
    <scope>IDENTIFICATION</scope>
    <source>
        <strain evidence="13">Brown Norway</strain>
    </source>
</reference>
<dbReference type="InterPro" id="IPR019773">
    <property type="entry name" value="Tyrosine_3-monooxygenase-like"/>
</dbReference>
<dbReference type="InterPro" id="IPR001273">
    <property type="entry name" value="ArAA_hydroxylase"/>
</dbReference>
<protein>
    <recommendedName>
        <fullName evidence="4">phenylalanine 4-monooxygenase</fullName>
        <ecNumber evidence="4">1.14.16.1</ecNumber>
    </recommendedName>
    <alternativeName>
        <fullName evidence="10">Phe-4-monooxygenase</fullName>
    </alternativeName>
</protein>
<evidence type="ECO:0000256" key="5">
    <source>
        <dbReference type="ARBA" id="ARBA00022723"/>
    </source>
</evidence>
<dbReference type="RGD" id="3248">
    <property type="gene designation" value="Pah"/>
</dbReference>
<keyword evidence="9" id="KW-0585">Phenylalanine catabolism</keyword>
<keyword evidence="6" id="KW-0560">Oxidoreductase</keyword>
<dbReference type="PROSITE" id="PS00367">
    <property type="entry name" value="BH4_AAA_HYDROXYL_1"/>
    <property type="match status" value="1"/>
</dbReference>
<dbReference type="Proteomes" id="UP000002494">
    <property type="component" value="Chromosome 7"/>
</dbReference>
<dbReference type="InterPro" id="IPR045865">
    <property type="entry name" value="ACT-like_dom_sf"/>
</dbReference>
<dbReference type="Gene3D" id="1.10.800.10">
    <property type="entry name" value="Aromatic amino acid hydroxylase"/>
    <property type="match status" value="1"/>
</dbReference>
<dbReference type="InterPro" id="IPR002912">
    <property type="entry name" value="ACT_dom"/>
</dbReference>
<dbReference type="PANTHER" id="PTHR11473">
    <property type="entry name" value="AROMATIC AMINO ACID HYDROXYLASE"/>
    <property type="match status" value="1"/>
</dbReference>
<dbReference type="InterPro" id="IPR036329">
    <property type="entry name" value="Aro-AA_hydroxylase_C_sf"/>
</dbReference>
<evidence type="ECO:0000256" key="3">
    <source>
        <dbReference type="ARBA" id="ARBA00009712"/>
    </source>
</evidence>
<evidence type="ECO:0000313" key="14">
    <source>
        <dbReference type="Proteomes" id="UP000002494"/>
    </source>
</evidence>
<dbReference type="SUPFAM" id="SSF56534">
    <property type="entry name" value="Aromatic aminoacid monoxygenases, catalytic and oligomerization domains"/>
    <property type="match status" value="1"/>
</dbReference>
<evidence type="ECO:0000256" key="2">
    <source>
        <dbReference type="ARBA" id="ARBA00005088"/>
    </source>
</evidence>
<evidence type="ECO:0000256" key="7">
    <source>
        <dbReference type="ARBA" id="ARBA00023004"/>
    </source>
</evidence>
<gene>
    <name evidence="13" type="primary">Pah</name>
</gene>
<dbReference type="Ensembl" id="ENSRNOT00000162823.1">
    <property type="protein sequence ID" value="ENSRNOP00000101221.1"/>
    <property type="gene ID" value="ENSRNOG00000004302.9"/>
</dbReference>
<dbReference type="InterPro" id="IPR019774">
    <property type="entry name" value="Aromatic-AA_hydroxylase_C"/>
</dbReference>
<keyword evidence="7" id="KW-0408">Iron</keyword>
<evidence type="ECO:0000259" key="12">
    <source>
        <dbReference type="PROSITE" id="PS51671"/>
    </source>
</evidence>
<dbReference type="PROSITE" id="PS51671">
    <property type="entry name" value="ACT"/>
    <property type="match status" value="1"/>
</dbReference>
<accession>A0ABK0LA21</accession>
<name>A0ABK0LA21_RAT</name>
<reference evidence="13" key="2">
    <citation type="submission" date="2025-08" db="UniProtKB">
        <authorList>
            <consortium name="Ensembl"/>
        </authorList>
    </citation>
    <scope>IDENTIFICATION</scope>
    <source>
        <strain evidence="13">Brown Norway</strain>
    </source>
</reference>
<evidence type="ECO:0000256" key="9">
    <source>
        <dbReference type="ARBA" id="ARBA00023232"/>
    </source>
</evidence>
<dbReference type="CDD" id="cd04931">
    <property type="entry name" value="ACT_PAH"/>
    <property type="match status" value="1"/>
</dbReference>
<keyword evidence="8" id="KW-0503">Monooxygenase</keyword>
<evidence type="ECO:0000256" key="4">
    <source>
        <dbReference type="ARBA" id="ARBA00011995"/>
    </source>
</evidence>
<keyword evidence="14" id="KW-1185">Reference proteome</keyword>
<feature type="domain" description="ACT" evidence="12">
    <location>
        <begin position="21"/>
        <end position="99"/>
    </location>
</feature>
<evidence type="ECO:0000259" key="11">
    <source>
        <dbReference type="PROSITE" id="PS51410"/>
    </source>
</evidence>
<dbReference type="Pfam" id="PF01842">
    <property type="entry name" value="ACT"/>
    <property type="match status" value="1"/>
</dbReference>
<evidence type="ECO:0000256" key="10">
    <source>
        <dbReference type="ARBA" id="ARBA00029922"/>
    </source>
</evidence>
<dbReference type="PIRSF" id="PIRSF000336">
    <property type="entry name" value="TH"/>
    <property type="match status" value="1"/>
</dbReference>
<keyword evidence="15" id="KW-1267">Proteomics identification</keyword>
<evidence type="ECO:0000256" key="1">
    <source>
        <dbReference type="ARBA" id="ARBA00001954"/>
    </source>
</evidence>
<dbReference type="CDD" id="cd03347">
    <property type="entry name" value="eu_PheOH"/>
    <property type="match status" value="1"/>
</dbReference>
<dbReference type="InterPro" id="IPR018301">
    <property type="entry name" value="ArAA_hydroxylase_Fe/CU_BS"/>
</dbReference>